<dbReference type="GeneID" id="54559977"/>
<keyword evidence="9" id="KW-1185">Reference proteome</keyword>
<feature type="region of interest" description="Disordered" evidence="5">
    <location>
        <begin position="16"/>
        <end position="36"/>
    </location>
</feature>
<gene>
    <name evidence="8" type="ORF">M409DRAFT_23260</name>
</gene>
<accession>A0A6A6CHB2</accession>
<feature type="transmembrane region" description="Helical" evidence="6">
    <location>
        <begin position="306"/>
        <end position="323"/>
    </location>
</feature>
<dbReference type="PROSITE" id="PS50850">
    <property type="entry name" value="MFS"/>
    <property type="match status" value="1"/>
</dbReference>
<protein>
    <recommendedName>
        <fullName evidence="7">Major facilitator superfamily (MFS) profile domain-containing protein</fullName>
    </recommendedName>
</protein>
<dbReference type="GO" id="GO:0005886">
    <property type="term" value="C:plasma membrane"/>
    <property type="evidence" value="ECO:0007669"/>
    <property type="project" value="TreeGrafter"/>
</dbReference>
<feature type="domain" description="Major facilitator superfamily (MFS) profile" evidence="7">
    <location>
        <begin position="49"/>
        <end position="533"/>
    </location>
</feature>
<keyword evidence="4 6" id="KW-0472">Membrane</keyword>
<dbReference type="EMBL" id="ML993596">
    <property type="protein sequence ID" value="KAF2166627.1"/>
    <property type="molecule type" value="Genomic_DNA"/>
</dbReference>
<dbReference type="OrthoDB" id="4139357at2759"/>
<feature type="transmembrane region" description="Helical" evidence="6">
    <location>
        <begin position="85"/>
        <end position="102"/>
    </location>
</feature>
<feature type="transmembrane region" description="Helical" evidence="6">
    <location>
        <begin position="48"/>
        <end position="73"/>
    </location>
</feature>
<name>A0A6A6CHB2_ZASCE</name>
<evidence type="ECO:0000256" key="3">
    <source>
        <dbReference type="ARBA" id="ARBA00022989"/>
    </source>
</evidence>
<feature type="transmembrane region" description="Helical" evidence="6">
    <location>
        <begin position="203"/>
        <end position="225"/>
    </location>
</feature>
<evidence type="ECO:0000256" key="6">
    <source>
        <dbReference type="SAM" id="Phobius"/>
    </source>
</evidence>
<dbReference type="PANTHER" id="PTHR23501">
    <property type="entry name" value="MAJOR FACILITATOR SUPERFAMILY"/>
    <property type="match status" value="1"/>
</dbReference>
<keyword evidence="2 6" id="KW-0812">Transmembrane</keyword>
<evidence type="ECO:0000256" key="5">
    <source>
        <dbReference type="SAM" id="MobiDB-lite"/>
    </source>
</evidence>
<evidence type="ECO:0000313" key="9">
    <source>
        <dbReference type="Proteomes" id="UP000799537"/>
    </source>
</evidence>
<feature type="transmembrane region" description="Helical" evidence="6">
    <location>
        <begin position="432"/>
        <end position="461"/>
    </location>
</feature>
<dbReference type="SUPFAM" id="SSF103473">
    <property type="entry name" value="MFS general substrate transporter"/>
    <property type="match status" value="1"/>
</dbReference>
<evidence type="ECO:0000259" key="7">
    <source>
        <dbReference type="PROSITE" id="PS50850"/>
    </source>
</evidence>
<evidence type="ECO:0000256" key="4">
    <source>
        <dbReference type="ARBA" id="ARBA00023136"/>
    </source>
</evidence>
<feature type="transmembrane region" description="Helical" evidence="6">
    <location>
        <begin position="268"/>
        <end position="285"/>
    </location>
</feature>
<dbReference type="InterPro" id="IPR020846">
    <property type="entry name" value="MFS_dom"/>
</dbReference>
<comment type="subcellular location">
    <subcellularLocation>
        <location evidence="1">Membrane</location>
        <topology evidence="1">Multi-pass membrane protein</topology>
    </subcellularLocation>
</comment>
<reference evidence="8" key="1">
    <citation type="journal article" date="2020" name="Stud. Mycol.">
        <title>101 Dothideomycetes genomes: a test case for predicting lifestyles and emergence of pathogens.</title>
        <authorList>
            <person name="Haridas S."/>
            <person name="Albert R."/>
            <person name="Binder M."/>
            <person name="Bloem J."/>
            <person name="Labutti K."/>
            <person name="Salamov A."/>
            <person name="Andreopoulos B."/>
            <person name="Baker S."/>
            <person name="Barry K."/>
            <person name="Bills G."/>
            <person name="Bluhm B."/>
            <person name="Cannon C."/>
            <person name="Castanera R."/>
            <person name="Culley D."/>
            <person name="Daum C."/>
            <person name="Ezra D."/>
            <person name="Gonzalez J."/>
            <person name="Henrissat B."/>
            <person name="Kuo A."/>
            <person name="Liang C."/>
            <person name="Lipzen A."/>
            <person name="Lutzoni F."/>
            <person name="Magnuson J."/>
            <person name="Mondo S."/>
            <person name="Nolan M."/>
            <person name="Ohm R."/>
            <person name="Pangilinan J."/>
            <person name="Park H.-J."/>
            <person name="Ramirez L."/>
            <person name="Alfaro M."/>
            <person name="Sun H."/>
            <person name="Tritt A."/>
            <person name="Yoshinaga Y."/>
            <person name="Zwiers L.-H."/>
            <person name="Turgeon B."/>
            <person name="Goodwin S."/>
            <person name="Spatafora J."/>
            <person name="Crous P."/>
            <person name="Grigoriev I."/>
        </authorList>
    </citation>
    <scope>NUCLEOTIDE SEQUENCE</scope>
    <source>
        <strain evidence="8">ATCC 36951</strain>
    </source>
</reference>
<feature type="transmembrane region" description="Helical" evidence="6">
    <location>
        <begin position="114"/>
        <end position="133"/>
    </location>
</feature>
<organism evidence="8 9">
    <name type="scientific">Zasmidium cellare ATCC 36951</name>
    <dbReference type="NCBI Taxonomy" id="1080233"/>
    <lineage>
        <taxon>Eukaryota</taxon>
        <taxon>Fungi</taxon>
        <taxon>Dikarya</taxon>
        <taxon>Ascomycota</taxon>
        <taxon>Pezizomycotina</taxon>
        <taxon>Dothideomycetes</taxon>
        <taxon>Dothideomycetidae</taxon>
        <taxon>Mycosphaerellales</taxon>
        <taxon>Mycosphaerellaceae</taxon>
        <taxon>Zasmidium</taxon>
    </lineage>
</organism>
<feature type="transmembrane region" description="Helical" evidence="6">
    <location>
        <begin position="399"/>
        <end position="420"/>
    </location>
</feature>
<dbReference type="AlphaFoldDB" id="A0A6A6CHB2"/>
<dbReference type="GO" id="GO:0022857">
    <property type="term" value="F:transmembrane transporter activity"/>
    <property type="evidence" value="ECO:0007669"/>
    <property type="project" value="InterPro"/>
</dbReference>
<keyword evidence="3 6" id="KW-1133">Transmembrane helix</keyword>
<feature type="transmembrane region" description="Helical" evidence="6">
    <location>
        <begin position="237"/>
        <end position="256"/>
    </location>
</feature>
<dbReference type="Proteomes" id="UP000799537">
    <property type="component" value="Unassembled WGS sequence"/>
</dbReference>
<proteinExistence type="predicted"/>
<dbReference type="InterPro" id="IPR036259">
    <property type="entry name" value="MFS_trans_sf"/>
</dbReference>
<dbReference type="Gene3D" id="1.20.1720.10">
    <property type="entry name" value="Multidrug resistance protein D"/>
    <property type="match status" value="1"/>
</dbReference>
<dbReference type="Gene3D" id="1.20.1250.20">
    <property type="entry name" value="MFS general substrate transporter like domains"/>
    <property type="match status" value="1"/>
</dbReference>
<dbReference type="InterPro" id="IPR011701">
    <property type="entry name" value="MFS"/>
</dbReference>
<evidence type="ECO:0000313" key="8">
    <source>
        <dbReference type="EMBL" id="KAF2166627.1"/>
    </source>
</evidence>
<feature type="transmembrane region" description="Helical" evidence="6">
    <location>
        <begin position="172"/>
        <end position="197"/>
    </location>
</feature>
<evidence type="ECO:0000256" key="2">
    <source>
        <dbReference type="ARBA" id="ARBA00022692"/>
    </source>
</evidence>
<dbReference type="PRINTS" id="PR01036">
    <property type="entry name" value="TCRTETB"/>
</dbReference>
<dbReference type="RefSeq" id="XP_033667516.1">
    <property type="nucleotide sequence ID" value="XM_033806705.1"/>
</dbReference>
<dbReference type="PANTHER" id="PTHR23501:SF156">
    <property type="entry name" value="TRANSPORTER, PUTATIVE-RELATED"/>
    <property type="match status" value="1"/>
</dbReference>
<feature type="transmembrane region" description="Helical" evidence="6">
    <location>
        <begin position="370"/>
        <end position="387"/>
    </location>
</feature>
<sequence>MPTSIELEVVSATQVVSHSSDRASPPPTIVSGAQHGGDTPSRPLTFHLAFLSLVLMVLVASLDTTMLSVALPIITRQLHGSNIEAFWAGLAYILLVAITQPLYTTFSDVTGRKIPLYIAFTLFATGAVIFATAHSMPLLVLGRAVQGLGGGGLDVLNEIILADLTTLKERPLYMGLMAVPMGVGTVAGPIIGAAFAHDASWRWIGWINLPMVGASAALAVVFLRLRPIRASMRQLDFIGMTAFALGCPAVAVPLSIAGPDNPWSSVQILLPLITGFVLLGGLVVYEARPENALFPYRVFRSRSAKVMTITGFLHGLILNPMFYWPPLFFQAVTFATPLRSAVLVLPLCCSLVAAILAAGFLVDLTRKTRLLSWLAWGLLTPGLGLFSLCDARTSLVESIVFQILTGTGIGTLFTVSPLVMQASGTSPDDQGLAVGILVSIRLFGGLIGLALASTVFSLAFASSIRSNGAVSVDAVVKQDPSAAVAFIPELVESRAREEISRSYLDTMRIIWYVLSGLSGLGLIKSFGMEEVSLETEEIGRQHIE</sequence>
<evidence type="ECO:0000256" key="1">
    <source>
        <dbReference type="ARBA" id="ARBA00004141"/>
    </source>
</evidence>
<feature type="transmembrane region" description="Helical" evidence="6">
    <location>
        <begin position="343"/>
        <end position="363"/>
    </location>
</feature>
<dbReference type="Pfam" id="PF07690">
    <property type="entry name" value="MFS_1"/>
    <property type="match status" value="1"/>
</dbReference>